<evidence type="ECO:0000313" key="6">
    <source>
        <dbReference type="Proteomes" id="UP000184501"/>
    </source>
</evidence>
<dbReference type="EMBL" id="FQVN01000002">
    <property type="protein sequence ID" value="SHF02124.1"/>
    <property type="molecule type" value="Genomic_DNA"/>
</dbReference>
<feature type="domain" description="GAF" evidence="3">
    <location>
        <begin position="142"/>
        <end position="262"/>
    </location>
</feature>
<gene>
    <name evidence="5" type="ORF">SAMN05444320_102279</name>
</gene>
<dbReference type="InterPro" id="IPR029016">
    <property type="entry name" value="GAF-like_dom_sf"/>
</dbReference>
<reference evidence="5 6" key="1">
    <citation type="submission" date="2016-11" db="EMBL/GenBank/DDBJ databases">
        <authorList>
            <person name="Jaros S."/>
            <person name="Januszkiewicz K."/>
            <person name="Wedrychowicz H."/>
        </authorList>
    </citation>
    <scope>NUCLEOTIDE SEQUENCE [LARGE SCALE GENOMIC DNA]</scope>
    <source>
        <strain evidence="5 6">DSM 44523</strain>
    </source>
</reference>
<evidence type="ECO:0000259" key="4">
    <source>
        <dbReference type="SMART" id="SM00331"/>
    </source>
</evidence>
<dbReference type="SMART" id="SM00331">
    <property type="entry name" value="PP2C_SIG"/>
    <property type="match status" value="1"/>
</dbReference>
<dbReference type="InterPro" id="IPR001932">
    <property type="entry name" value="PPM-type_phosphatase-like_dom"/>
</dbReference>
<proteinExistence type="predicted"/>
<evidence type="ECO:0000256" key="1">
    <source>
        <dbReference type="ARBA" id="ARBA00022801"/>
    </source>
</evidence>
<evidence type="ECO:0000259" key="3">
    <source>
        <dbReference type="SMART" id="SM00065"/>
    </source>
</evidence>
<dbReference type="InterPro" id="IPR003018">
    <property type="entry name" value="GAF"/>
</dbReference>
<keyword evidence="6" id="KW-1185">Reference proteome</keyword>
<evidence type="ECO:0000256" key="2">
    <source>
        <dbReference type="SAM" id="MobiDB-lite"/>
    </source>
</evidence>
<dbReference type="GO" id="GO:0016791">
    <property type="term" value="F:phosphatase activity"/>
    <property type="evidence" value="ECO:0007669"/>
    <property type="project" value="TreeGrafter"/>
</dbReference>
<accession>A0A1M4Y8H4</accession>
<keyword evidence="1" id="KW-0378">Hydrolase</keyword>
<feature type="domain" description="PPM-type phosphatase" evidence="4">
    <location>
        <begin position="282"/>
        <end position="494"/>
    </location>
</feature>
<dbReference type="STRING" id="2017.SAMN05444320_102279"/>
<organism evidence="5 6">
    <name type="scientific">Streptoalloteichus hindustanus</name>
    <dbReference type="NCBI Taxonomy" id="2017"/>
    <lineage>
        <taxon>Bacteria</taxon>
        <taxon>Bacillati</taxon>
        <taxon>Actinomycetota</taxon>
        <taxon>Actinomycetes</taxon>
        <taxon>Pseudonocardiales</taxon>
        <taxon>Pseudonocardiaceae</taxon>
        <taxon>Streptoalloteichus</taxon>
    </lineage>
</organism>
<dbReference type="RefSeq" id="WP_143173999.1">
    <property type="nucleotide sequence ID" value="NZ_FQVN01000002.1"/>
</dbReference>
<dbReference type="Pfam" id="PF01590">
    <property type="entry name" value="GAF"/>
    <property type="match status" value="1"/>
</dbReference>
<dbReference type="InterPro" id="IPR036457">
    <property type="entry name" value="PPM-type-like_dom_sf"/>
</dbReference>
<dbReference type="SUPFAM" id="SSF55781">
    <property type="entry name" value="GAF domain-like"/>
    <property type="match status" value="1"/>
</dbReference>
<feature type="compositionally biased region" description="Polar residues" evidence="2">
    <location>
        <begin position="498"/>
        <end position="513"/>
    </location>
</feature>
<dbReference type="InterPro" id="IPR052016">
    <property type="entry name" value="Bact_Sigma-Reg"/>
</dbReference>
<dbReference type="Pfam" id="PF07228">
    <property type="entry name" value="SpoIIE"/>
    <property type="match status" value="1"/>
</dbReference>
<dbReference type="OrthoDB" id="7943561at2"/>
<protein>
    <submittedName>
        <fullName evidence="5">Serine phosphatase RsbU, regulator of sigma subunit</fullName>
    </submittedName>
</protein>
<dbReference type="PANTHER" id="PTHR43156:SF2">
    <property type="entry name" value="STAGE II SPORULATION PROTEIN E"/>
    <property type="match status" value="1"/>
</dbReference>
<dbReference type="Gene3D" id="3.60.40.10">
    <property type="entry name" value="PPM-type phosphatase domain"/>
    <property type="match status" value="1"/>
</dbReference>
<dbReference type="AlphaFoldDB" id="A0A1M4Y8H4"/>
<sequence length="513" mass="55974">MTDLHYRVTGAAEADRAREGLAQTAARLPLDAAHRARLLAETAPWLRRLAREGGTVRVRVEGDAPEARRQLAEIAAGAPVDDRVLRPLLDLLDQQTDALAWHQTELEQTNAGLLALHAQLEEQRRRLAFLDRISRELAVSLDPEQVLGTLVRLLRQQEFADEVHIWTVDERGRLHQPLADPTTDGQAAGVDTAQVLRSDAARLDHADRRLCLPLRVGPQPLGVLALCRTATPFRPDEQDLAAHIASRAALALRNAREYERERELAETLQRAMLPTLPPRDRAHVWAEYRPATRGVNIGGDWYDAFFRADGSLVLAIGDVTGHGLEAAVLMGELQNALRAYAVEGHGPGMTLRLVHDLLRQQRTGLFATAQVAVLDPGASVVRWASAGHLPLLLRGPDGRVTSVERPQAPLLGVPVDVSVPEHETELPPGGEVLLYTDGLVERRDSDLDAGLARLVAAWSAAPCGPAERTTQHLLDALLGAGRHEDDVCLLLYRHPDPSGQSDRPGQSGRSDAA</sequence>
<dbReference type="PANTHER" id="PTHR43156">
    <property type="entry name" value="STAGE II SPORULATION PROTEIN E-RELATED"/>
    <property type="match status" value="1"/>
</dbReference>
<name>A0A1M4Y8H4_STRHI</name>
<dbReference type="SMART" id="SM00065">
    <property type="entry name" value="GAF"/>
    <property type="match status" value="1"/>
</dbReference>
<feature type="region of interest" description="Disordered" evidence="2">
    <location>
        <begin position="492"/>
        <end position="513"/>
    </location>
</feature>
<dbReference type="Proteomes" id="UP000184501">
    <property type="component" value="Unassembled WGS sequence"/>
</dbReference>
<dbReference type="SUPFAM" id="SSF81606">
    <property type="entry name" value="PP2C-like"/>
    <property type="match status" value="1"/>
</dbReference>
<evidence type="ECO:0000313" key="5">
    <source>
        <dbReference type="EMBL" id="SHF02124.1"/>
    </source>
</evidence>
<dbReference type="Gene3D" id="3.30.450.40">
    <property type="match status" value="1"/>
</dbReference>